<dbReference type="AlphaFoldDB" id="A0AAN6WI09"/>
<name>A0AAN6WI09_9PEZI</name>
<sequence>MATGTIVSIIGTGITLLGFLLDNVPNSDAGKATLNFYIANDGAGDPPLSDAGGDLPDVRLWDETIEFLGIKADPGSCEEGAVTCTVDVSTEEAPTYTLFTANNDAICIAWTSITFPGPGQKYGWHPGNWARWCDDYGNGAGAWYYAQTVVPGLEDARDEVYCAWLDADGDVETTGFQVHWPEFNRFEENPAEPNDISYYCDNDPPMNFRTDQDPSSVIYWPTKKGKRDLFTPQSKAEKKRGLERQASRISKRFASSTDIVKSYWPKHSAAKLCDPNLHAAGKSFVSYEEKSFCYMPTKTLYPFCETVDSGACFADGNNTVVVKGAANARMAIPDLSHVKNSVIWGPDA</sequence>
<evidence type="ECO:0000313" key="2">
    <source>
        <dbReference type="Proteomes" id="UP001302126"/>
    </source>
</evidence>
<comment type="caution">
    <text evidence="1">The sequence shown here is derived from an EMBL/GenBank/DDBJ whole genome shotgun (WGS) entry which is preliminary data.</text>
</comment>
<keyword evidence="2" id="KW-1185">Reference proteome</keyword>
<gene>
    <name evidence="1" type="ORF">QBC35DRAFT_510541</name>
</gene>
<proteinExistence type="predicted"/>
<accession>A0AAN6WI09</accession>
<reference evidence="1" key="2">
    <citation type="submission" date="2023-05" db="EMBL/GenBank/DDBJ databases">
        <authorList>
            <consortium name="Lawrence Berkeley National Laboratory"/>
            <person name="Steindorff A."/>
            <person name="Hensen N."/>
            <person name="Bonometti L."/>
            <person name="Westerberg I."/>
            <person name="Brannstrom I.O."/>
            <person name="Guillou S."/>
            <person name="Cros-Aarteil S."/>
            <person name="Calhoun S."/>
            <person name="Haridas S."/>
            <person name="Kuo A."/>
            <person name="Mondo S."/>
            <person name="Pangilinan J."/>
            <person name="Riley R."/>
            <person name="Labutti K."/>
            <person name="Andreopoulos B."/>
            <person name="Lipzen A."/>
            <person name="Chen C."/>
            <person name="Yanf M."/>
            <person name="Daum C."/>
            <person name="Ng V."/>
            <person name="Clum A."/>
            <person name="Ohm R."/>
            <person name="Martin F."/>
            <person name="Silar P."/>
            <person name="Natvig D."/>
            <person name="Lalanne C."/>
            <person name="Gautier V."/>
            <person name="Ament-Velasquez S.L."/>
            <person name="Kruys A."/>
            <person name="Hutchinson M.I."/>
            <person name="Powell A.J."/>
            <person name="Barry K."/>
            <person name="Miller A.N."/>
            <person name="Grigoriev I.V."/>
            <person name="Debuchy R."/>
            <person name="Gladieux P."/>
            <person name="Thoren M.H."/>
            <person name="Johannesson H."/>
        </authorList>
    </citation>
    <scope>NUCLEOTIDE SEQUENCE</scope>
    <source>
        <strain evidence="1">PSN309</strain>
    </source>
</reference>
<organism evidence="1 2">
    <name type="scientific">Podospora australis</name>
    <dbReference type="NCBI Taxonomy" id="1536484"/>
    <lineage>
        <taxon>Eukaryota</taxon>
        <taxon>Fungi</taxon>
        <taxon>Dikarya</taxon>
        <taxon>Ascomycota</taxon>
        <taxon>Pezizomycotina</taxon>
        <taxon>Sordariomycetes</taxon>
        <taxon>Sordariomycetidae</taxon>
        <taxon>Sordariales</taxon>
        <taxon>Podosporaceae</taxon>
        <taxon>Podospora</taxon>
    </lineage>
</organism>
<protein>
    <submittedName>
        <fullName evidence="1">Uncharacterized protein</fullName>
    </submittedName>
</protein>
<dbReference type="Proteomes" id="UP001302126">
    <property type="component" value="Unassembled WGS sequence"/>
</dbReference>
<dbReference type="EMBL" id="MU864740">
    <property type="protein sequence ID" value="KAK4182144.1"/>
    <property type="molecule type" value="Genomic_DNA"/>
</dbReference>
<evidence type="ECO:0000313" key="1">
    <source>
        <dbReference type="EMBL" id="KAK4182144.1"/>
    </source>
</evidence>
<reference evidence="1" key="1">
    <citation type="journal article" date="2023" name="Mol. Phylogenet. Evol.">
        <title>Genome-scale phylogeny and comparative genomics of the fungal order Sordariales.</title>
        <authorList>
            <person name="Hensen N."/>
            <person name="Bonometti L."/>
            <person name="Westerberg I."/>
            <person name="Brannstrom I.O."/>
            <person name="Guillou S."/>
            <person name="Cros-Aarteil S."/>
            <person name="Calhoun S."/>
            <person name="Haridas S."/>
            <person name="Kuo A."/>
            <person name="Mondo S."/>
            <person name="Pangilinan J."/>
            <person name="Riley R."/>
            <person name="LaButti K."/>
            <person name="Andreopoulos B."/>
            <person name="Lipzen A."/>
            <person name="Chen C."/>
            <person name="Yan M."/>
            <person name="Daum C."/>
            <person name="Ng V."/>
            <person name="Clum A."/>
            <person name="Steindorff A."/>
            <person name="Ohm R.A."/>
            <person name="Martin F."/>
            <person name="Silar P."/>
            <person name="Natvig D.O."/>
            <person name="Lalanne C."/>
            <person name="Gautier V."/>
            <person name="Ament-Velasquez S.L."/>
            <person name="Kruys A."/>
            <person name="Hutchinson M.I."/>
            <person name="Powell A.J."/>
            <person name="Barry K."/>
            <person name="Miller A.N."/>
            <person name="Grigoriev I.V."/>
            <person name="Debuchy R."/>
            <person name="Gladieux P."/>
            <person name="Hiltunen Thoren M."/>
            <person name="Johannesson H."/>
        </authorList>
    </citation>
    <scope>NUCLEOTIDE SEQUENCE</scope>
    <source>
        <strain evidence="1">PSN309</strain>
    </source>
</reference>